<feature type="compositionally biased region" description="Basic and acidic residues" evidence="8">
    <location>
        <begin position="964"/>
        <end position="1058"/>
    </location>
</feature>
<gene>
    <name evidence="11" type="primary">LOC118406571</name>
</gene>
<feature type="compositionally biased region" description="Acidic residues" evidence="8">
    <location>
        <begin position="540"/>
        <end position="558"/>
    </location>
</feature>
<keyword evidence="5" id="KW-0159">Chromosome partition</keyword>
<dbReference type="AlphaFoldDB" id="A0A9J7HR77"/>
<keyword evidence="4" id="KW-0963">Cytoplasm</keyword>
<dbReference type="Pfam" id="PF03941">
    <property type="entry name" value="INCENP_ARK-bind"/>
    <property type="match status" value="1"/>
</dbReference>
<keyword evidence="10" id="KW-1185">Reference proteome</keyword>
<evidence type="ECO:0000256" key="4">
    <source>
        <dbReference type="ARBA" id="ARBA00022490"/>
    </source>
</evidence>
<keyword evidence="7" id="KW-0539">Nucleus</keyword>
<feature type="compositionally biased region" description="Basic and acidic residues" evidence="8">
    <location>
        <begin position="635"/>
        <end position="646"/>
    </location>
</feature>
<dbReference type="GO" id="GO:1990385">
    <property type="term" value="C:meiotic spindle midzone"/>
    <property type="evidence" value="ECO:0000318"/>
    <property type="project" value="GO_Central"/>
</dbReference>
<dbReference type="Gene3D" id="1.20.5.2230">
    <property type="match status" value="1"/>
</dbReference>
<dbReference type="GeneID" id="118406571"/>
<feature type="compositionally biased region" description="Polar residues" evidence="8">
    <location>
        <begin position="1087"/>
        <end position="1108"/>
    </location>
</feature>
<dbReference type="GO" id="GO:0030496">
    <property type="term" value="C:midbody"/>
    <property type="evidence" value="ECO:0000318"/>
    <property type="project" value="GO_Central"/>
</dbReference>
<dbReference type="OMA" id="CPRSKAI"/>
<dbReference type="GO" id="GO:0051310">
    <property type="term" value="P:metaphase chromosome alignment"/>
    <property type="evidence" value="ECO:0000318"/>
    <property type="project" value="GO_Central"/>
</dbReference>
<feature type="compositionally biased region" description="Basic residues" evidence="8">
    <location>
        <begin position="92"/>
        <end position="107"/>
    </location>
</feature>
<evidence type="ECO:0000256" key="7">
    <source>
        <dbReference type="ARBA" id="ARBA00023242"/>
    </source>
</evidence>
<feature type="compositionally biased region" description="Low complexity" evidence="8">
    <location>
        <begin position="491"/>
        <end position="500"/>
    </location>
</feature>
<feature type="compositionally biased region" description="Basic and acidic residues" evidence="8">
    <location>
        <begin position="890"/>
        <end position="941"/>
    </location>
</feature>
<name>A0A9J7HR77_BRAFL</name>
<evidence type="ECO:0000256" key="1">
    <source>
        <dbReference type="ARBA" id="ARBA00004123"/>
    </source>
</evidence>
<dbReference type="PANTHER" id="PTHR13142">
    <property type="entry name" value="INNER CENTROMERE PROTEIN"/>
    <property type="match status" value="1"/>
</dbReference>
<feature type="region of interest" description="Disordered" evidence="8">
    <location>
        <begin position="80"/>
        <end position="111"/>
    </location>
</feature>
<dbReference type="GO" id="GO:0005634">
    <property type="term" value="C:nucleus"/>
    <property type="evidence" value="ECO:0000318"/>
    <property type="project" value="GO_Central"/>
</dbReference>
<feature type="compositionally biased region" description="Acidic residues" evidence="8">
    <location>
        <begin position="415"/>
        <end position="424"/>
    </location>
</feature>
<feature type="compositionally biased region" description="Basic and acidic residues" evidence="8">
    <location>
        <begin position="808"/>
        <end position="883"/>
    </location>
</feature>
<feature type="region of interest" description="Disordered" evidence="8">
    <location>
        <begin position="964"/>
        <end position="1112"/>
    </location>
</feature>
<dbReference type="GO" id="GO:0032133">
    <property type="term" value="C:chromosome passenger complex"/>
    <property type="evidence" value="ECO:0000318"/>
    <property type="project" value="GO_Central"/>
</dbReference>
<evidence type="ECO:0000313" key="11">
    <source>
        <dbReference type="RefSeq" id="XP_035662564.1"/>
    </source>
</evidence>
<dbReference type="KEGG" id="bfo:118406571"/>
<comment type="subcellular location">
    <subcellularLocation>
        <location evidence="2">Cytoplasm</location>
        <location evidence="2">Cytoskeleton</location>
        <location evidence="2">Spindle</location>
    </subcellularLocation>
    <subcellularLocation>
        <location evidence="1">Nucleus</location>
    </subcellularLocation>
</comment>
<evidence type="ECO:0000256" key="8">
    <source>
        <dbReference type="SAM" id="MobiDB-lite"/>
    </source>
</evidence>
<protein>
    <submittedName>
        <fullName evidence="11">Inner centromere protein A-like isoform X1</fullName>
    </submittedName>
</protein>
<dbReference type="PANTHER" id="PTHR13142:SF1">
    <property type="entry name" value="INNER CENTROMERE PROTEIN"/>
    <property type="match status" value="1"/>
</dbReference>
<reference evidence="10" key="1">
    <citation type="journal article" date="2020" name="Nat. Ecol. Evol.">
        <title>Deeply conserved synteny resolves early events in vertebrate evolution.</title>
        <authorList>
            <person name="Simakov O."/>
            <person name="Marletaz F."/>
            <person name="Yue J.X."/>
            <person name="O'Connell B."/>
            <person name="Jenkins J."/>
            <person name="Brandt A."/>
            <person name="Calef R."/>
            <person name="Tung C.H."/>
            <person name="Huang T.K."/>
            <person name="Schmutz J."/>
            <person name="Satoh N."/>
            <person name="Yu J.K."/>
            <person name="Putnam N.H."/>
            <person name="Green R.E."/>
            <person name="Rokhsar D.S."/>
        </authorList>
    </citation>
    <scope>NUCLEOTIDE SEQUENCE [LARGE SCALE GENOMIC DNA]</scope>
    <source>
        <strain evidence="10">S238N-H82</strain>
    </source>
</reference>
<evidence type="ECO:0000256" key="5">
    <source>
        <dbReference type="ARBA" id="ARBA00022829"/>
    </source>
</evidence>
<dbReference type="InterPro" id="IPR005635">
    <property type="entry name" value="Inner_centromere_prot_ARK-bd"/>
</dbReference>
<feature type="compositionally biased region" description="Polar residues" evidence="8">
    <location>
        <begin position="692"/>
        <end position="708"/>
    </location>
</feature>
<feature type="region of interest" description="Disordered" evidence="8">
    <location>
        <begin position="748"/>
        <end position="773"/>
    </location>
</feature>
<evidence type="ECO:0000313" key="10">
    <source>
        <dbReference type="Proteomes" id="UP000001554"/>
    </source>
</evidence>
<evidence type="ECO:0000259" key="9">
    <source>
        <dbReference type="Pfam" id="PF03941"/>
    </source>
</evidence>
<sequence>MPREPSNSTVLTHTLGLRLHKFMTSQLADFNKTFEEEHMTWLNEVLEVAKKSFARKEPELLPKTPSAKNRRRRIRKLPEVEEEEENVEPAAKRRSSASRRSRAMRRSNAHELKAISETELLKATLNIPTQKVEDCKTPPPTHASQSVSFAQPPPPKTTRSTRTRGGNTTESDSEAEVTVIRPTRATRASRQRNLTQSSTGTDTEGEETTEHIPPSKRVKKGSEPELDNAKASGKSGTDTESEESVATNRSTRTKSRLQTESEAGAEMAPGKSGTDTESEVTATATRLTRTKTRLQKKSEDESDKAMASGKSGTDTEGEEVGTTTRSTRTKTRLQKKSESDTAMASSETDTEGEETTTARSTRTKTRLQKGSESESDTQKSPAKKRQANKIKIADKPSEETTESEMSEGDDKPTSESEDVEEMETESVKTRFFPEVRTSPVKPATPGTGFVKDLIKKHEEMIVSSSDDDTPQKQLKKPIAGKLQQKSKTQLAASPAPQQQPMRSTRSKARQFVSAAASKIVEWMGGKDAAETDSATKTDAPVEEEEMMQESVEQDSLEEETAKSDISNTSNRSTRSTRSSRRSSKRQSVRLSCKVATMKRKSSVLPRQKVEVAETVGRMSTRASRSRASHMSSASEDGKDSTMEEIMRPPSRKRTSRSDDSSDGGKTAPAKKRSKLSQSGEPEVVDLSRDSLENSQGSKASLKATSPSLAKSEDNSTEDEEEDIVDKTPSPKCPRSKAIFTRPLLRSQQRVIRPRPKQFSFLTSSRSSLMTPGNLNATVTSFIKRNTPVKQMSSEERARQMKMKLAAKKAKEAEIIKKREEEKKQKMEEQKRKREERTKRAAKLREQREKADKEKKLRLEKEYSHRVAETEKIKEERLAEDAAKKKLKLQKRAEAEARRKQEEEARLMKLKEQEEEQRRHRELILRKREHEEAERAARAEELRRQAEERRLELERERQREIELRKQQEEEKERERQRIAEERERERKEREREKELQREAERKAREEAERRAREEAERKKKEEYEKQKERDRQRLAEIMQKERERQERERREVQEAEAKKRAAIMNSSLNTSSASAANTSMNSSLHKPNLNNTFNKEGNPNSYDMTPQQKRTYKAATEENYHIEDLHSDDSTDDEDQPRKKIPRWAQGAPLKAQLINQCYYPPDLSKIFGDIIDTPDLTQVFGVKKSRFNKRTSSAVWNSPLLKT</sequence>
<proteinExistence type="inferred from homology"/>
<feature type="compositionally biased region" description="Polar residues" evidence="8">
    <location>
        <begin position="186"/>
        <end position="198"/>
    </location>
</feature>
<dbReference type="RefSeq" id="XP_035662564.1">
    <property type="nucleotide sequence ID" value="XM_035806671.1"/>
</dbReference>
<feature type="domain" description="Inner centromere protein ARK-binding" evidence="9">
    <location>
        <begin position="1123"/>
        <end position="1180"/>
    </location>
</feature>
<reference evidence="11" key="2">
    <citation type="submission" date="2025-08" db="UniProtKB">
        <authorList>
            <consortium name="RefSeq"/>
        </authorList>
    </citation>
    <scope>IDENTIFICATION</scope>
    <source>
        <strain evidence="11">S238N-H82</strain>
        <tissue evidence="11">Testes</tissue>
    </source>
</reference>
<feature type="compositionally biased region" description="Polar residues" evidence="8">
    <location>
        <begin position="759"/>
        <end position="773"/>
    </location>
</feature>
<dbReference type="GO" id="GO:0000281">
    <property type="term" value="P:mitotic cytokinesis"/>
    <property type="evidence" value="ECO:0000318"/>
    <property type="project" value="GO_Central"/>
</dbReference>
<feature type="region of interest" description="Disordered" evidence="8">
    <location>
        <begin position="787"/>
        <end position="941"/>
    </location>
</feature>
<dbReference type="Proteomes" id="UP000001554">
    <property type="component" value="Chromosome 19"/>
</dbReference>
<feature type="compositionally biased region" description="Basic residues" evidence="8">
    <location>
        <begin position="577"/>
        <end position="587"/>
    </location>
</feature>
<feature type="compositionally biased region" description="Acidic residues" evidence="8">
    <location>
        <begin position="714"/>
        <end position="723"/>
    </location>
</feature>
<feature type="region of interest" description="Disordered" evidence="8">
    <location>
        <begin position="461"/>
        <end position="735"/>
    </location>
</feature>
<feature type="compositionally biased region" description="Low complexity" evidence="8">
    <location>
        <begin position="157"/>
        <end position="169"/>
    </location>
</feature>
<feature type="compositionally biased region" description="Polar residues" evidence="8">
    <location>
        <begin position="234"/>
        <end position="261"/>
    </location>
</feature>
<feature type="region of interest" description="Disordered" evidence="8">
    <location>
        <begin position="131"/>
        <end position="449"/>
    </location>
</feature>
<evidence type="ECO:0000256" key="2">
    <source>
        <dbReference type="ARBA" id="ARBA00004186"/>
    </source>
</evidence>
<organism evidence="10 11">
    <name type="scientific">Branchiostoma floridae</name>
    <name type="common">Florida lancelet</name>
    <name type="synonym">Amphioxus</name>
    <dbReference type="NCBI Taxonomy" id="7739"/>
    <lineage>
        <taxon>Eukaryota</taxon>
        <taxon>Metazoa</taxon>
        <taxon>Chordata</taxon>
        <taxon>Cephalochordata</taxon>
        <taxon>Leptocardii</taxon>
        <taxon>Amphioxiformes</taxon>
        <taxon>Branchiostomatidae</taxon>
        <taxon>Branchiostoma</taxon>
    </lineage>
</organism>
<evidence type="ECO:0000256" key="3">
    <source>
        <dbReference type="ARBA" id="ARBA00010042"/>
    </source>
</evidence>
<keyword evidence="6" id="KW-0206">Cytoskeleton</keyword>
<dbReference type="GO" id="GO:0000776">
    <property type="term" value="C:kinetochore"/>
    <property type="evidence" value="ECO:0000318"/>
    <property type="project" value="GO_Central"/>
</dbReference>
<accession>A0A9J7HR77</accession>
<dbReference type="GO" id="GO:0051257">
    <property type="term" value="P:meiotic spindle midzone assembly"/>
    <property type="evidence" value="ECO:0000318"/>
    <property type="project" value="GO_Central"/>
</dbReference>
<feature type="compositionally biased region" description="Low complexity" evidence="8">
    <location>
        <begin position="566"/>
        <end position="576"/>
    </location>
</feature>
<dbReference type="OrthoDB" id="6123at2759"/>
<comment type="similarity">
    <text evidence="3">Belongs to the INCENP family.</text>
</comment>
<feature type="compositionally biased region" description="Low complexity" evidence="8">
    <location>
        <begin position="1061"/>
        <end position="1083"/>
    </location>
</feature>
<evidence type="ECO:0000256" key="6">
    <source>
        <dbReference type="ARBA" id="ARBA00023212"/>
    </source>
</evidence>